<gene>
    <name evidence="4" type="ORF">NQG31_13350</name>
</gene>
<feature type="chain" id="PRO_5046310767" description="PTS EIIB type-2 domain-containing protein" evidence="2">
    <location>
        <begin position="18"/>
        <end position="89"/>
    </location>
</feature>
<feature type="domain" description="PTS EIIB type-2" evidence="3">
    <location>
        <begin position="1"/>
        <end position="88"/>
    </location>
</feature>
<evidence type="ECO:0000313" key="4">
    <source>
        <dbReference type="EMBL" id="MCT4796532.1"/>
    </source>
</evidence>
<dbReference type="InterPro" id="IPR036095">
    <property type="entry name" value="PTS_EIIB-like_sf"/>
</dbReference>
<dbReference type="Pfam" id="PF02302">
    <property type="entry name" value="PTS_IIB"/>
    <property type="match status" value="1"/>
</dbReference>
<dbReference type="InterPro" id="IPR003501">
    <property type="entry name" value="PTS_EIIB_2/3"/>
</dbReference>
<organism evidence="4 5">
    <name type="scientific">Exiguobacterium alkaliphilum</name>
    <dbReference type="NCBI Taxonomy" id="1428684"/>
    <lineage>
        <taxon>Bacteria</taxon>
        <taxon>Bacillati</taxon>
        <taxon>Bacillota</taxon>
        <taxon>Bacilli</taxon>
        <taxon>Bacillales</taxon>
        <taxon>Bacillales Family XII. Incertae Sedis</taxon>
        <taxon>Exiguobacterium</taxon>
    </lineage>
</organism>
<dbReference type="RefSeq" id="WP_034814443.1">
    <property type="nucleotide sequence ID" value="NZ_JANIEK010000076.1"/>
</dbReference>
<dbReference type="EMBL" id="JANIEK010000076">
    <property type="protein sequence ID" value="MCT4796532.1"/>
    <property type="molecule type" value="Genomic_DNA"/>
</dbReference>
<evidence type="ECO:0000256" key="1">
    <source>
        <dbReference type="ARBA" id="ARBA00022679"/>
    </source>
</evidence>
<feature type="signal peptide" evidence="2">
    <location>
        <begin position="1"/>
        <end position="17"/>
    </location>
</feature>
<evidence type="ECO:0000259" key="3">
    <source>
        <dbReference type="PROSITE" id="PS51099"/>
    </source>
</evidence>
<name>A0ABT2L046_9BACL</name>
<protein>
    <recommendedName>
        <fullName evidence="3">PTS EIIB type-2 domain-containing protein</fullName>
    </recommendedName>
</protein>
<evidence type="ECO:0000313" key="5">
    <source>
        <dbReference type="Proteomes" id="UP001206821"/>
    </source>
</evidence>
<dbReference type="SUPFAM" id="SSF52794">
    <property type="entry name" value="PTS system IIB component-like"/>
    <property type="match status" value="1"/>
</dbReference>
<keyword evidence="2" id="KW-0732">Signal</keyword>
<evidence type="ECO:0000256" key="2">
    <source>
        <dbReference type="SAM" id="SignalP"/>
    </source>
</evidence>
<comment type="caution">
    <text evidence="4">The sequence shown here is derived from an EMBL/GenBank/DDBJ whole genome shotgun (WGS) entry which is preliminary data.</text>
</comment>
<proteinExistence type="predicted"/>
<keyword evidence="5" id="KW-1185">Reference proteome</keyword>
<dbReference type="InterPro" id="IPR013011">
    <property type="entry name" value="PTS_EIIB_2"/>
</dbReference>
<dbReference type="Proteomes" id="UP001206821">
    <property type="component" value="Unassembled WGS sequence"/>
</dbReference>
<keyword evidence="1" id="KW-0808">Transferase</keyword>
<reference evidence="4 5" key="1">
    <citation type="submission" date="2022-07" db="EMBL/GenBank/DDBJ databases">
        <title>Genomic and pangenome structural analysis of the polyextremophile Exiguobacterium.</title>
        <authorList>
            <person name="Shen L."/>
        </authorList>
    </citation>
    <scope>NUCLEOTIDE SEQUENCE [LARGE SCALE GENOMIC DNA]</scope>
    <source>
        <strain evidence="4 5">12_1</strain>
    </source>
</reference>
<dbReference type="Gene3D" id="3.40.50.2300">
    <property type="match status" value="1"/>
</dbReference>
<dbReference type="PROSITE" id="PS51099">
    <property type="entry name" value="PTS_EIIB_TYPE_2"/>
    <property type="match status" value="1"/>
</dbReference>
<dbReference type="CDD" id="cd00133">
    <property type="entry name" value="PTS_IIB"/>
    <property type="match status" value="1"/>
</dbReference>
<sequence length="89" mass="9978">MNVYIVCPCGFVTSAMAAKLFAEACSGKLSCVIHHGTNRDIPKDVDLIVYQIGTAAIDHPTAHVRSVRQILSLEEYRQIVEEWVKRYEA</sequence>
<accession>A0ABT2L046</accession>